<dbReference type="AlphaFoldDB" id="A0A0R2TZR1"/>
<dbReference type="InterPro" id="IPR023214">
    <property type="entry name" value="HAD_sf"/>
</dbReference>
<dbReference type="SFLD" id="SFLDS00003">
    <property type="entry name" value="Haloacid_Dehalogenase"/>
    <property type="match status" value="1"/>
</dbReference>
<dbReference type="Gene3D" id="3.40.50.1000">
    <property type="entry name" value="HAD superfamily/HAD-like"/>
    <property type="match status" value="1"/>
</dbReference>
<organism evidence="1 2">
    <name type="scientific">SAR92 bacterium BACL26 MAG-121220-bin70</name>
    <dbReference type="NCBI Taxonomy" id="1655626"/>
    <lineage>
        <taxon>Bacteria</taxon>
        <taxon>Pseudomonadati</taxon>
        <taxon>Pseudomonadota</taxon>
        <taxon>Gammaproteobacteria</taxon>
        <taxon>Cellvibrionales</taxon>
        <taxon>Porticoccaceae</taxon>
        <taxon>SAR92 clade</taxon>
    </lineage>
</organism>
<reference evidence="1 2" key="1">
    <citation type="submission" date="2015-10" db="EMBL/GenBank/DDBJ databases">
        <title>Metagenome-Assembled Genomes uncover a global brackish microbiome.</title>
        <authorList>
            <person name="Hugerth L.W."/>
            <person name="Larsson J."/>
            <person name="Alneberg J."/>
            <person name="Lindh M.V."/>
            <person name="Legrand C."/>
            <person name="Pinhassi J."/>
            <person name="Andersson A.F."/>
        </authorList>
    </citation>
    <scope>NUCLEOTIDE SEQUENCE [LARGE SCALE GENOMIC DNA]</scope>
    <source>
        <strain evidence="1">BACL26 MAG-121220-bin70</strain>
    </source>
</reference>
<gene>
    <name evidence="1" type="ORF">ABS24_01640</name>
</gene>
<proteinExistence type="predicted"/>
<dbReference type="Proteomes" id="UP000051213">
    <property type="component" value="Unassembled WGS sequence"/>
</dbReference>
<dbReference type="PANTHER" id="PTHR43611">
    <property type="entry name" value="ALPHA-D-GLUCOSE 1-PHOSPHATE PHOSPHATASE"/>
    <property type="match status" value="1"/>
</dbReference>
<evidence type="ECO:0000313" key="1">
    <source>
        <dbReference type="EMBL" id="KRO92599.1"/>
    </source>
</evidence>
<dbReference type="InterPro" id="IPR006439">
    <property type="entry name" value="HAD-SF_hydro_IA"/>
</dbReference>
<dbReference type="NCBIfam" id="NF011564">
    <property type="entry name" value="PRK14988.1"/>
    <property type="match status" value="1"/>
</dbReference>
<dbReference type="InterPro" id="IPR036412">
    <property type="entry name" value="HAD-like_sf"/>
</dbReference>
<dbReference type="NCBIfam" id="TIGR01509">
    <property type="entry name" value="HAD-SF-IA-v3"/>
    <property type="match status" value="1"/>
</dbReference>
<dbReference type="PANTHER" id="PTHR43611:SF3">
    <property type="entry name" value="FLAVIN MONONUCLEOTIDE HYDROLASE 1, CHLOROPLATIC"/>
    <property type="match status" value="1"/>
</dbReference>
<comment type="caution">
    <text evidence="1">The sequence shown here is derived from an EMBL/GenBank/DDBJ whole genome shotgun (WGS) entry which is preliminary data.</text>
</comment>
<dbReference type="Pfam" id="PF00702">
    <property type="entry name" value="Hydrolase"/>
    <property type="match status" value="1"/>
</dbReference>
<dbReference type="CDD" id="cd01427">
    <property type="entry name" value="HAD_like"/>
    <property type="match status" value="1"/>
</dbReference>
<protein>
    <submittedName>
        <fullName evidence="1">Haloacid dehalogenase</fullName>
    </submittedName>
</protein>
<dbReference type="SFLD" id="SFLDG01129">
    <property type="entry name" value="C1.5:_HAD__Beta-PGM__Phosphata"/>
    <property type="match status" value="1"/>
</dbReference>
<dbReference type="EMBL" id="LICA01000319">
    <property type="protein sequence ID" value="KRO92599.1"/>
    <property type="molecule type" value="Genomic_DNA"/>
</dbReference>
<dbReference type="SUPFAM" id="SSF56784">
    <property type="entry name" value="HAD-like"/>
    <property type="match status" value="1"/>
</dbReference>
<accession>A0A0R2TZR1</accession>
<evidence type="ECO:0000313" key="2">
    <source>
        <dbReference type="Proteomes" id="UP000051213"/>
    </source>
</evidence>
<name>A0A0R2TZR1_9GAMM</name>
<sequence>MNIDWQSIDTVLLDMDGTLLDLHFDNFFWMEHLPKRYAAQNQDSNQDLIASLRQQLFDKQGTLEWYCTDYWSRQLGLNIIELKREISHLINERPQVLSFLKALRANNKKCLLITNAHPDSIALKFSVTRIEPLFDKVISSHQYGHPKEALEFWLRLQEECPFDPERTLFIDDSESVLRAAKDYGIVHLLSIKKPDSQRETSPSKQFKSIGDFAEVLSLEVANSHG</sequence>